<dbReference type="PANTHER" id="PTHR22926:SF3">
    <property type="entry name" value="UNDECAPRENYL-PHOSPHATE ALPHA-N-ACETYLGLUCOSAMINYL 1-PHOSPHATE TRANSFERASE"/>
    <property type="match status" value="1"/>
</dbReference>
<keyword evidence="3 9" id="KW-0808">Transferase</keyword>
<dbReference type="RefSeq" id="WP_125975890.1">
    <property type="nucleotide sequence ID" value="NZ_CP034433.1"/>
</dbReference>
<keyword evidence="7" id="KW-0479">Metal-binding</keyword>
<evidence type="ECO:0000256" key="4">
    <source>
        <dbReference type="ARBA" id="ARBA00022692"/>
    </source>
</evidence>
<feature type="transmembrane region" description="Helical" evidence="8">
    <location>
        <begin position="330"/>
        <end position="350"/>
    </location>
</feature>
<dbReference type="GO" id="GO:0009103">
    <property type="term" value="P:lipopolysaccharide biosynthetic process"/>
    <property type="evidence" value="ECO:0007669"/>
    <property type="project" value="TreeGrafter"/>
</dbReference>
<dbReference type="Proteomes" id="UP000282438">
    <property type="component" value="Chromosome"/>
</dbReference>
<dbReference type="InterPro" id="IPR000715">
    <property type="entry name" value="Glycosyl_transferase_4"/>
</dbReference>
<dbReference type="GO" id="GO:0071555">
    <property type="term" value="P:cell wall organization"/>
    <property type="evidence" value="ECO:0007669"/>
    <property type="project" value="TreeGrafter"/>
</dbReference>
<dbReference type="EMBL" id="CP034433">
    <property type="protein sequence ID" value="AZN37865.1"/>
    <property type="molecule type" value="Genomic_DNA"/>
</dbReference>
<keyword evidence="4 8" id="KW-0812">Transmembrane</keyword>
<keyword evidence="10" id="KW-1185">Reference proteome</keyword>
<dbReference type="AlphaFoldDB" id="A0A3S8ZWQ4"/>
<feature type="binding site" evidence="7">
    <location>
        <position position="156"/>
    </location>
    <ligand>
        <name>Mg(2+)</name>
        <dbReference type="ChEBI" id="CHEBI:18420"/>
    </ligand>
</feature>
<evidence type="ECO:0000256" key="2">
    <source>
        <dbReference type="ARBA" id="ARBA00022475"/>
    </source>
</evidence>
<feature type="binding site" evidence="7">
    <location>
        <position position="216"/>
    </location>
    <ligand>
        <name>Mg(2+)</name>
        <dbReference type="ChEBI" id="CHEBI:18420"/>
    </ligand>
</feature>
<feature type="transmembrane region" description="Helical" evidence="8">
    <location>
        <begin position="242"/>
        <end position="261"/>
    </location>
</feature>
<feature type="transmembrane region" description="Helical" evidence="8">
    <location>
        <begin position="161"/>
        <end position="180"/>
    </location>
</feature>
<organism evidence="9 10">
    <name type="scientific">Iodobacter ciconiae</name>
    <dbReference type="NCBI Taxonomy" id="2496266"/>
    <lineage>
        <taxon>Bacteria</taxon>
        <taxon>Pseudomonadati</taxon>
        <taxon>Pseudomonadota</taxon>
        <taxon>Betaproteobacteria</taxon>
        <taxon>Neisseriales</taxon>
        <taxon>Chitinibacteraceae</taxon>
        <taxon>Iodobacter</taxon>
    </lineage>
</organism>
<dbReference type="GO" id="GO:0016780">
    <property type="term" value="F:phosphotransferase activity, for other substituted phosphate groups"/>
    <property type="evidence" value="ECO:0007669"/>
    <property type="project" value="InterPro"/>
</dbReference>
<dbReference type="CDD" id="cd06912">
    <property type="entry name" value="GT_MraY_like"/>
    <property type="match status" value="1"/>
</dbReference>
<keyword evidence="5 8" id="KW-1133">Transmembrane helix</keyword>
<feature type="transmembrane region" description="Helical" evidence="8">
    <location>
        <begin position="45"/>
        <end position="66"/>
    </location>
</feature>
<dbReference type="Pfam" id="PF00953">
    <property type="entry name" value="Glycos_transf_4"/>
    <property type="match status" value="1"/>
</dbReference>
<evidence type="ECO:0000256" key="5">
    <source>
        <dbReference type="ARBA" id="ARBA00022989"/>
    </source>
</evidence>
<dbReference type="OrthoDB" id="9783652at2"/>
<keyword evidence="7" id="KW-0460">Magnesium</keyword>
<feature type="transmembrane region" description="Helical" evidence="8">
    <location>
        <begin position="129"/>
        <end position="149"/>
    </location>
</feature>
<feature type="transmembrane region" description="Helical" evidence="8">
    <location>
        <begin position="6"/>
        <end position="24"/>
    </location>
</feature>
<gene>
    <name evidence="9" type="ORF">EJO50_16170</name>
</gene>
<reference evidence="9 10" key="1">
    <citation type="submission" date="2018-12" db="EMBL/GenBank/DDBJ databases">
        <title>Complete genome sequence of Iodobacter sp. H11R3.</title>
        <authorList>
            <person name="Bae J.-W."/>
        </authorList>
    </citation>
    <scope>NUCLEOTIDE SEQUENCE [LARGE SCALE GENOMIC DNA]</scope>
    <source>
        <strain evidence="9 10">H11R3</strain>
    </source>
</reference>
<evidence type="ECO:0000256" key="3">
    <source>
        <dbReference type="ARBA" id="ARBA00022679"/>
    </source>
</evidence>
<keyword evidence="6 8" id="KW-0472">Membrane</keyword>
<evidence type="ECO:0000256" key="6">
    <source>
        <dbReference type="ARBA" id="ARBA00023136"/>
    </source>
</evidence>
<protein>
    <submittedName>
        <fullName evidence="9">Glycosyl transferase</fullName>
    </submittedName>
</protein>
<keyword evidence="2" id="KW-1003">Cell membrane</keyword>
<dbReference type="PANTHER" id="PTHR22926">
    <property type="entry name" value="PHOSPHO-N-ACETYLMURAMOYL-PENTAPEPTIDE-TRANSFERASE"/>
    <property type="match status" value="1"/>
</dbReference>
<feature type="transmembrane region" description="Helical" evidence="8">
    <location>
        <begin position="103"/>
        <end position="123"/>
    </location>
</feature>
<comment type="cofactor">
    <cofactor evidence="7">
        <name>Mg(2+)</name>
        <dbReference type="ChEBI" id="CHEBI:18420"/>
    </cofactor>
</comment>
<comment type="subcellular location">
    <subcellularLocation>
        <location evidence="1">Cell membrane</location>
        <topology evidence="1">Multi-pass membrane protein</topology>
    </subcellularLocation>
</comment>
<evidence type="ECO:0000256" key="1">
    <source>
        <dbReference type="ARBA" id="ARBA00004651"/>
    </source>
</evidence>
<accession>A0A3S8ZWQ4</accession>
<dbReference type="GO" id="GO:0005886">
    <property type="term" value="C:plasma membrane"/>
    <property type="evidence" value="ECO:0007669"/>
    <property type="project" value="UniProtKB-SubCell"/>
</dbReference>
<dbReference type="GO" id="GO:0046872">
    <property type="term" value="F:metal ion binding"/>
    <property type="evidence" value="ECO:0007669"/>
    <property type="project" value="UniProtKB-KW"/>
</dbReference>
<sequence length="365" mass="40448">MLYLVLAFLTSAIVTMLVIHFDHLHGHISGDHDLGGVQKFHAYSVPRIGGLSIMMGMLAVLLAGAIKETLWFTSFALLIVASLPAFLGGLIEDLTKKVGVLMRLSLTMLAALLGYFLLGAGIVRLDVPYIDLLMQFTVVSLFFTMFAVAGVANAFNIIDGFNGLSAVVAMMIFAGLAYVSFVLGDWLLVIANMGMIGGCMGFLLWNYPRGLIFLGDGGAYFVGFMVAELSVLLMARHSSVSIWFPFLLCIYPVFETLFTIYRRKFVKGVSPGLPDGIHLHTLIYRRVVRLQLGEDTARYKVQRNALTAPYLWLLSSLAAIPAVIFWESPYILLGFVLLFVVSYILLYKMIINFKIPQWMVINKDS</sequence>
<dbReference type="KEGG" id="iod:EJO50_16170"/>
<evidence type="ECO:0000313" key="9">
    <source>
        <dbReference type="EMBL" id="AZN37865.1"/>
    </source>
</evidence>
<feature type="transmembrane region" description="Helical" evidence="8">
    <location>
        <begin position="72"/>
        <end position="91"/>
    </location>
</feature>
<evidence type="ECO:0000256" key="7">
    <source>
        <dbReference type="PIRSR" id="PIRSR600715-1"/>
    </source>
</evidence>
<feature type="transmembrane region" description="Helical" evidence="8">
    <location>
        <begin position="305"/>
        <end position="324"/>
    </location>
</feature>
<proteinExistence type="predicted"/>
<dbReference type="GO" id="GO:0044038">
    <property type="term" value="P:cell wall macromolecule biosynthetic process"/>
    <property type="evidence" value="ECO:0007669"/>
    <property type="project" value="TreeGrafter"/>
</dbReference>
<evidence type="ECO:0000313" key="10">
    <source>
        <dbReference type="Proteomes" id="UP000282438"/>
    </source>
</evidence>
<feature type="transmembrane region" description="Helical" evidence="8">
    <location>
        <begin position="217"/>
        <end position="236"/>
    </location>
</feature>
<name>A0A3S8ZWQ4_9NEIS</name>
<evidence type="ECO:0000256" key="8">
    <source>
        <dbReference type="SAM" id="Phobius"/>
    </source>
</evidence>